<feature type="compositionally biased region" description="Pro residues" evidence="1">
    <location>
        <begin position="311"/>
        <end position="339"/>
    </location>
</feature>
<evidence type="ECO:0000256" key="1">
    <source>
        <dbReference type="SAM" id="MobiDB-lite"/>
    </source>
</evidence>
<protein>
    <submittedName>
        <fullName evidence="3">Uncharacterized protein</fullName>
    </submittedName>
</protein>
<dbReference type="GO" id="GO:0005886">
    <property type="term" value="C:plasma membrane"/>
    <property type="evidence" value="ECO:0007669"/>
    <property type="project" value="TreeGrafter"/>
</dbReference>
<dbReference type="RefSeq" id="XP_040638773.1">
    <property type="nucleotide sequence ID" value="XM_040781892.1"/>
</dbReference>
<keyword evidence="2" id="KW-1133">Transmembrane helix</keyword>
<name>A0A017SFQ8_ASPRC</name>
<dbReference type="GeneID" id="63697016"/>
<feature type="compositionally biased region" description="Low complexity" evidence="1">
    <location>
        <begin position="184"/>
        <end position="196"/>
    </location>
</feature>
<dbReference type="InterPro" id="IPR037504">
    <property type="entry name" value="PSI_induc_2"/>
</dbReference>
<feature type="region of interest" description="Disordered" evidence="1">
    <location>
        <begin position="92"/>
        <end position="404"/>
    </location>
</feature>
<feature type="compositionally biased region" description="Polar residues" evidence="1">
    <location>
        <begin position="279"/>
        <end position="291"/>
    </location>
</feature>
<dbReference type="AlphaFoldDB" id="A0A017SFQ8"/>
<feature type="compositionally biased region" description="Pro residues" evidence="1">
    <location>
        <begin position="103"/>
        <end position="123"/>
    </location>
</feature>
<keyword evidence="2" id="KW-0812">Transmembrane</keyword>
<evidence type="ECO:0000256" key="2">
    <source>
        <dbReference type="SAM" id="Phobius"/>
    </source>
</evidence>
<dbReference type="PANTHER" id="PTHR40018">
    <property type="entry name" value="[PSI+] INDUCTION PROTEIN 2"/>
    <property type="match status" value="1"/>
</dbReference>
<dbReference type="STRING" id="1388766.A0A017SFQ8"/>
<dbReference type="OrthoDB" id="5401332at2759"/>
<evidence type="ECO:0000313" key="3">
    <source>
        <dbReference type="EMBL" id="EYE95085.1"/>
    </source>
</evidence>
<evidence type="ECO:0000313" key="4">
    <source>
        <dbReference type="Proteomes" id="UP000019804"/>
    </source>
</evidence>
<accession>A0A017SFQ8</accession>
<dbReference type="HOGENOM" id="CLU_049361_0_1_1"/>
<organism evidence="3 4">
    <name type="scientific">Aspergillus ruber (strain CBS 135680)</name>
    <dbReference type="NCBI Taxonomy" id="1388766"/>
    <lineage>
        <taxon>Eukaryota</taxon>
        <taxon>Fungi</taxon>
        <taxon>Dikarya</taxon>
        <taxon>Ascomycota</taxon>
        <taxon>Pezizomycotina</taxon>
        <taxon>Eurotiomycetes</taxon>
        <taxon>Eurotiomycetidae</taxon>
        <taxon>Eurotiales</taxon>
        <taxon>Aspergillaceae</taxon>
        <taxon>Aspergillus</taxon>
        <taxon>Aspergillus subgen. Aspergillus</taxon>
    </lineage>
</organism>
<feature type="compositionally biased region" description="Polar residues" evidence="1">
    <location>
        <begin position="343"/>
        <end position="358"/>
    </location>
</feature>
<keyword evidence="4" id="KW-1185">Reference proteome</keyword>
<sequence length="404" mass="43417">MSPVGKSSMLWARDAISDFKSAPETFSSWDKCMAKSYCKWPVIVAIIVAAVIIIAILACIINCLCCGIQCCTSCCRCLSCCCPSPRKNKGSRKQYMDDESPYHQPPPPMPQATVYQPPPPMAPPTYRGAQIARFDTPSSPAPSKTGFKVNEDALPEMPTWDNARTRRVEDTSTGDMEMEPLNQPRRSPSAPRSPASFMGPPARTGTTPSFYGEQNMHARRSPGPQSPPAATAPLSPYDEPYGDYPYAMSPPGPTPAPAPYAPRQYTPMPSISPAPAAYTPSQYTPMPSAISTPDPVPYRQPSPGVAVPYRQPSPGPGMPFRQPSPGPGVPFRQPSPGPGMPFRQQSPAMPFRQPSSGFPQPPSYRGLSPAASPASPPPPFTETNNGPGRPPSLLQSGRKPSVNF</sequence>
<gene>
    <name evidence="3" type="ORF">EURHEDRAFT_412389</name>
</gene>
<dbReference type="EMBL" id="KK088423">
    <property type="protein sequence ID" value="EYE95085.1"/>
    <property type="molecule type" value="Genomic_DNA"/>
</dbReference>
<feature type="compositionally biased region" description="Pro residues" evidence="1">
    <location>
        <begin position="248"/>
        <end position="260"/>
    </location>
</feature>
<proteinExistence type="predicted"/>
<reference evidence="4" key="1">
    <citation type="journal article" date="2014" name="Nat. Commun.">
        <title>Genomic adaptations of the halophilic Dead Sea filamentous fungus Eurotium rubrum.</title>
        <authorList>
            <person name="Kis-Papo T."/>
            <person name="Weig A.R."/>
            <person name="Riley R."/>
            <person name="Persoh D."/>
            <person name="Salamov A."/>
            <person name="Sun H."/>
            <person name="Lipzen A."/>
            <person name="Wasser S.P."/>
            <person name="Rambold G."/>
            <person name="Grigoriev I.V."/>
            <person name="Nevo E."/>
        </authorList>
    </citation>
    <scope>NUCLEOTIDE SEQUENCE [LARGE SCALE GENOMIC DNA]</scope>
    <source>
        <strain evidence="4">CBS 135680</strain>
    </source>
</reference>
<dbReference type="GO" id="GO:0005935">
    <property type="term" value="C:cellular bud neck"/>
    <property type="evidence" value="ECO:0007669"/>
    <property type="project" value="TreeGrafter"/>
</dbReference>
<feature type="transmembrane region" description="Helical" evidence="2">
    <location>
        <begin position="40"/>
        <end position="61"/>
    </location>
</feature>
<dbReference type="Proteomes" id="UP000019804">
    <property type="component" value="Unassembled WGS sequence"/>
</dbReference>
<keyword evidence="2" id="KW-0472">Membrane</keyword>
<dbReference type="PANTHER" id="PTHR40018:SF1">
    <property type="entry name" value="[PSI+] INDUCTION PROTEIN 2"/>
    <property type="match status" value="1"/>
</dbReference>